<name>A0AAQ2ZGD9_OENOE</name>
<feature type="transmembrane region" description="Helical" evidence="1">
    <location>
        <begin position="174"/>
        <end position="202"/>
    </location>
</feature>
<protein>
    <recommendedName>
        <fullName evidence="4">YitT family protein</fullName>
    </recommendedName>
</protein>
<evidence type="ECO:0000313" key="2">
    <source>
        <dbReference type="EMBL" id="VDB98821.1"/>
    </source>
</evidence>
<dbReference type="RefSeq" id="WP_186414060.1">
    <property type="nucleotide sequence ID" value="NZ_LR031358.1"/>
</dbReference>
<gene>
    <name evidence="2" type="ORF">OENI_1524</name>
</gene>
<keyword evidence="1" id="KW-0472">Membrane</keyword>
<keyword evidence="1" id="KW-1133">Transmembrane helix</keyword>
<dbReference type="Proteomes" id="UP000294726">
    <property type="component" value="Chromosome"/>
</dbReference>
<dbReference type="InterPro" id="IPR038750">
    <property type="entry name" value="YczE/YyaS-like"/>
</dbReference>
<evidence type="ECO:0000313" key="3">
    <source>
        <dbReference type="Proteomes" id="UP000294726"/>
    </source>
</evidence>
<sequence>MNRVRFKKQGVQKFCQRVFFSVIGSIFCGLGIEFVVVTKLGADSLSTLILGIKDHFDIGFGTLSQLLSLLYLLIAVFFVRKKLGIGSIINALTIGQTIKFITPFLRNQVFIGTAGIIVMFAGFSIMAFGTAIYLQSELGSGPMEAMMFSLSKMTGLNITYSRILLDGYNVTLGIFLGASFGIGSIVAVLCLGPMIKIVNVLLNHLVKFKSEL</sequence>
<keyword evidence="1" id="KW-0812">Transmembrane</keyword>
<dbReference type="Pfam" id="PF19700">
    <property type="entry name" value="DUF6198"/>
    <property type="match status" value="1"/>
</dbReference>
<organism evidence="2 3">
    <name type="scientific">Oenococcus oeni</name>
    <name type="common">Leuconostoc oenos</name>
    <dbReference type="NCBI Taxonomy" id="1247"/>
    <lineage>
        <taxon>Bacteria</taxon>
        <taxon>Bacillati</taxon>
        <taxon>Bacillota</taxon>
        <taxon>Bacilli</taxon>
        <taxon>Lactobacillales</taxon>
        <taxon>Lactobacillaceae</taxon>
        <taxon>Oenococcus</taxon>
    </lineage>
</organism>
<dbReference type="PANTHER" id="PTHR40078">
    <property type="entry name" value="INTEGRAL MEMBRANE PROTEIN-RELATED"/>
    <property type="match status" value="1"/>
</dbReference>
<proteinExistence type="predicted"/>
<dbReference type="PANTHER" id="PTHR40078:SF1">
    <property type="entry name" value="INTEGRAL MEMBRANE PROTEIN"/>
    <property type="match status" value="1"/>
</dbReference>
<feature type="transmembrane region" description="Helical" evidence="1">
    <location>
        <begin position="109"/>
        <end position="134"/>
    </location>
</feature>
<dbReference type="EMBL" id="LR031358">
    <property type="protein sequence ID" value="VDB98821.1"/>
    <property type="molecule type" value="Genomic_DNA"/>
</dbReference>
<evidence type="ECO:0008006" key="4">
    <source>
        <dbReference type="Google" id="ProtNLM"/>
    </source>
</evidence>
<accession>A0AAQ2ZGD9</accession>
<dbReference type="AlphaFoldDB" id="A0AAQ2ZGD9"/>
<feature type="transmembrane region" description="Helical" evidence="1">
    <location>
        <begin position="18"/>
        <end position="38"/>
    </location>
</feature>
<feature type="transmembrane region" description="Helical" evidence="1">
    <location>
        <begin position="58"/>
        <end position="79"/>
    </location>
</feature>
<reference evidence="2 3" key="1">
    <citation type="submission" date="2018-08" db="EMBL/GenBank/DDBJ databases">
        <authorList>
            <person name="Lorentzen P. G. S. M."/>
        </authorList>
    </citation>
    <scope>NUCLEOTIDE SEQUENCE [LARGE SCALE GENOMIC DNA]</scope>
    <source>
        <strain evidence="2 3">CRBO_1381</strain>
    </source>
</reference>
<evidence type="ECO:0000256" key="1">
    <source>
        <dbReference type="SAM" id="Phobius"/>
    </source>
</evidence>